<feature type="transmembrane region" description="Helical" evidence="8">
    <location>
        <begin position="81"/>
        <end position="110"/>
    </location>
</feature>
<keyword evidence="5 8" id="KW-0812">Transmembrane</keyword>
<dbReference type="PANTHER" id="PTHR30269">
    <property type="entry name" value="TRANSMEMBRANE PROTEIN YFCA"/>
    <property type="match status" value="1"/>
</dbReference>
<feature type="transmembrane region" description="Helical" evidence="8">
    <location>
        <begin position="221"/>
        <end position="238"/>
    </location>
</feature>
<keyword evidence="3" id="KW-0813">Transport</keyword>
<feature type="transmembrane region" description="Helical" evidence="8">
    <location>
        <begin position="189"/>
        <end position="209"/>
    </location>
</feature>
<gene>
    <name evidence="9" type="ORF">DVS28_a4373</name>
</gene>
<dbReference type="PANTHER" id="PTHR30269:SF37">
    <property type="entry name" value="MEMBRANE TRANSPORTER PROTEIN"/>
    <property type="match status" value="1"/>
</dbReference>
<accession>A0A346Y3J1</accession>
<evidence type="ECO:0000313" key="9">
    <source>
        <dbReference type="EMBL" id="AXV09038.1"/>
    </source>
</evidence>
<reference evidence="9 10" key="1">
    <citation type="submission" date="2018-09" db="EMBL/GenBank/DDBJ databases">
        <title>Complete genome sequence of Euzebya sp. DY32-46 isolated from seawater of Pacific Ocean.</title>
        <authorList>
            <person name="Xu L."/>
            <person name="Wu Y.-H."/>
            <person name="Xu X.-W."/>
        </authorList>
    </citation>
    <scope>NUCLEOTIDE SEQUENCE [LARGE SCALE GENOMIC DNA]</scope>
    <source>
        <strain evidence="9 10">DY32-46</strain>
    </source>
</reference>
<evidence type="ECO:0000256" key="5">
    <source>
        <dbReference type="ARBA" id="ARBA00022692"/>
    </source>
</evidence>
<evidence type="ECO:0000256" key="3">
    <source>
        <dbReference type="ARBA" id="ARBA00022448"/>
    </source>
</evidence>
<feature type="transmembrane region" description="Helical" evidence="8">
    <location>
        <begin position="162"/>
        <end position="183"/>
    </location>
</feature>
<evidence type="ECO:0000256" key="6">
    <source>
        <dbReference type="ARBA" id="ARBA00022989"/>
    </source>
</evidence>
<evidence type="ECO:0000256" key="1">
    <source>
        <dbReference type="ARBA" id="ARBA00004651"/>
    </source>
</evidence>
<keyword evidence="7 8" id="KW-0472">Membrane</keyword>
<keyword evidence="10" id="KW-1185">Reference proteome</keyword>
<evidence type="ECO:0000256" key="2">
    <source>
        <dbReference type="ARBA" id="ARBA00009142"/>
    </source>
</evidence>
<keyword evidence="6 8" id="KW-1133">Transmembrane helix</keyword>
<sequence length="239" mass="24114">MDVGALVLVAAAAVLGGAAQSVLGFGAAFTLVPALAVVAPDLLPGAAITAFLPLTALMAFRERHHADRPAAKRLVMARVPGTLVGTVAVALLPTRGLAATVAILLLAAVVSTARGWTLPETRRTETAAGLISGFSGTAVGLGGPPLALLYRQRHSSEIRPTLAVVFGLGTVLSLATLGATGGFDVEDLRAGLALGGLNVVGMVLAAPALRRLPETVIRQGLLVWAFVGAVLALFRVVAG</sequence>
<dbReference type="InterPro" id="IPR002781">
    <property type="entry name" value="TM_pro_TauE-like"/>
</dbReference>
<dbReference type="InterPro" id="IPR052017">
    <property type="entry name" value="TSUP"/>
</dbReference>
<evidence type="ECO:0000256" key="4">
    <source>
        <dbReference type="ARBA" id="ARBA00022475"/>
    </source>
</evidence>
<evidence type="ECO:0000313" key="10">
    <source>
        <dbReference type="Proteomes" id="UP000264006"/>
    </source>
</evidence>
<organism evidence="9 10">
    <name type="scientific">Euzebya pacifica</name>
    <dbReference type="NCBI Taxonomy" id="1608957"/>
    <lineage>
        <taxon>Bacteria</taxon>
        <taxon>Bacillati</taxon>
        <taxon>Actinomycetota</taxon>
        <taxon>Nitriliruptoria</taxon>
        <taxon>Euzebyales</taxon>
    </lineage>
</organism>
<feature type="transmembrane region" description="Helical" evidence="8">
    <location>
        <begin position="130"/>
        <end position="150"/>
    </location>
</feature>
<dbReference type="EMBL" id="CP031165">
    <property type="protein sequence ID" value="AXV09038.1"/>
    <property type="molecule type" value="Genomic_DNA"/>
</dbReference>
<dbReference type="AlphaFoldDB" id="A0A346Y3J1"/>
<comment type="similarity">
    <text evidence="2 8">Belongs to the 4-toluene sulfonate uptake permease (TSUP) (TC 2.A.102) family.</text>
</comment>
<evidence type="ECO:0000256" key="7">
    <source>
        <dbReference type="ARBA" id="ARBA00023136"/>
    </source>
</evidence>
<dbReference type="Pfam" id="PF01925">
    <property type="entry name" value="TauE"/>
    <property type="match status" value="1"/>
</dbReference>
<protein>
    <recommendedName>
        <fullName evidence="8">Probable membrane transporter protein</fullName>
    </recommendedName>
</protein>
<keyword evidence="4 8" id="KW-1003">Cell membrane</keyword>
<comment type="subcellular location">
    <subcellularLocation>
        <location evidence="1 8">Cell membrane</location>
        <topology evidence="1 8">Multi-pass membrane protein</topology>
    </subcellularLocation>
</comment>
<proteinExistence type="inferred from homology"/>
<evidence type="ECO:0000256" key="8">
    <source>
        <dbReference type="RuleBase" id="RU363041"/>
    </source>
</evidence>
<dbReference type="Proteomes" id="UP000264006">
    <property type="component" value="Chromosome"/>
</dbReference>
<dbReference type="GO" id="GO:0005886">
    <property type="term" value="C:plasma membrane"/>
    <property type="evidence" value="ECO:0007669"/>
    <property type="project" value="UniProtKB-SubCell"/>
</dbReference>
<name>A0A346Y3J1_9ACTN</name>
<dbReference type="KEGG" id="euz:DVS28_a4373"/>
<feature type="transmembrane region" description="Helical" evidence="8">
    <location>
        <begin position="42"/>
        <end position="60"/>
    </location>
</feature>